<dbReference type="SUPFAM" id="SSF57850">
    <property type="entry name" value="RING/U-box"/>
    <property type="match status" value="1"/>
</dbReference>
<keyword evidence="1" id="KW-0479">Metal-binding</keyword>
<dbReference type="Gene3D" id="3.30.40.10">
    <property type="entry name" value="Zinc/RING finger domain, C3HC4 (zinc finger)"/>
    <property type="match status" value="1"/>
</dbReference>
<dbReference type="Pfam" id="PF13639">
    <property type="entry name" value="zf-RING_2"/>
    <property type="match status" value="1"/>
</dbReference>
<dbReference type="EMBL" id="JBDFQZ010000012">
    <property type="protein sequence ID" value="KAK9672459.1"/>
    <property type="molecule type" value="Genomic_DNA"/>
</dbReference>
<accession>A0AAW1H8S7</accession>
<protein>
    <recommendedName>
        <fullName evidence="6">RING-type domain-containing protein</fullName>
    </recommendedName>
</protein>
<dbReference type="Proteomes" id="UP001443914">
    <property type="component" value="Unassembled WGS sequence"/>
</dbReference>
<evidence type="ECO:0000256" key="4">
    <source>
        <dbReference type="PROSITE-ProRule" id="PRU00175"/>
    </source>
</evidence>
<dbReference type="InterPro" id="IPR011016">
    <property type="entry name" value="Znf_RING-CH"/>
</dbReference>
<sequence length="104" mass="11727">MFLLDILSLGPMIGLLCIISCINSACHNNDSDSESSTVTLRPKMAYSSKSMPKGEDERRCPICLSDYEEGDFVEFLDCLHFFHSDCVDQWLPLSHTCPVCRFPC</sequence>
<gene>
    <name evidence="7" type="ORF">RND81_12G102200</name>
</gene>
<keyword evidence="8" id="KW-1185">Reference proteome</keyword>
<feature type="signal peptide" evidence="5">
    <location>
        <begin position="1"/>
        <end position="24"/>
    </location>
</feature>
<keyword evidence="5" id="KW-0732">Signal</keyword>
<evidence type="ECO:0000256" key="3">
    <source>
        <dbReference type="ARBA" id="ARBA00022833"/>
    </source>
</evidence>
<dbReference type="SMART" id="SM00744">
    <property type="entry name" value="RINGv"/>
    <property type="match status" value="1"/>
</dbReference>
<keyword evidence="3" id="KW-0862">Zinc</keyword>
<evidence type="ECO:0000313" key="7">
    <source>
        <dbReference type="EMBL" id="KAK9672459.1"/>
    </source>
</evidence>
<name>A0AAW1H8S7_SAPOF</name>
<organism evidence="7 8">
    <name type="scientific">Saponaria officinalis</name>
    <name type="common">Common soapwort</name>
    <name type="synonym">Lychnis saponaria</name>
    <dbReference type="NCBI Taxonomy" id="3572"/>
    <lineage>
        <taxon>Eukaryota</taxon>
        <taxon>Viridiplantae</taxon>
        <taxon>Streptophyta</taxon>
        <taxon>Embryophyta</taxon>
        <taxon>Tracheophyta</taxon>
        <taxon>Spermatophyta</taxon>
        <taxon>Magnoliopsida</taxon>
        <taxon>eudicotyledons</taxon>
        <taxon>Gunneridae</taxon>
        <taxon>Pentapetalae</taxon>
        <taxon>Caryophyllales</taxon>
        <taxon>Caryophyllaceae</taxon>
        <taxon>Caryophylleae</taxon>
        <taxon>Saponaria</taxon>
    </lineage>
</organism>
<dbReference type="AlphaFoldDB" id="A0AAW1H8S7"/>
<evidence type="ECO:0000256" key="5">
    <source>
        <dbReference type="SAM" id="SignalP"/>
    </source>
</evidence>
<dbReference type="GO" id="GO:0008270">
    <property type="term" value="F:zinc ion binding"/>
    <property type="evidence" value="ECO:0007669"/>
    <property type="project" value="UniProtKB-KW"/>
</dbReference>
<evidence type="ECO:0000256" key="1">
    <source>
        <dbReference type="ARBA" id="ARBA00022723"/>
    </source>
</evidence>
<evidence type="ECO:0000256" key="2">
    <source>
        <dbReference type="ARBA" id="ARBA00022771"/>
    </source>
</evidence>
<dbReference type="InterPro" id="IPR045899">
    <property type="entry name" value="ATL71-like"/>
</dbReference>
<feature type="chain" id="PRO_5043900978" description="RING-type domain-containing protein" evidence="5">
    <location>
        <begin position="25"/>
        <end position="104"/>
    </location>
</feature>
<evidence type="ECO:0000259" key="6">
    <source>
        <dbReference type="PROSITE" id="PS50089"/>
    </source>
</evidence>
<dbReference type="InterPro" id="IPR013083">
    <property type="entry name" value="Znf_RING/FYVE/PHD"/>
</dbReference>
<reference evidence="7" key="1">
    <citation type="submission" date="2024-03" db="EMBL/GenBank/DDBJ databases">
        <title>WGS assembly of Saponaria officinalis var. Norfolk2.</title>
        <authorList>
            <person name="Jenkins J."/>
            <person name="Shu S."/>
            <person name="Grimwood J."/>
            <person name="Barry K."/>
            <person name="Goodstein D."/>
            <person name="Schmutz J."/>
            <person name="Leebens-Mack J."/>
            <person name="Osbourn A."/>
        </authorList>
    </citation>
    <scope>NUCLEOTIDE SEQUENCE [LARGE SCALE GENOMIC DNA]</scope>
    <source>
        <strain evidence="7">JIC</strain>
    </source>
</reference>
<dbReference type="PROSITE" id="PS50089">
    <property type="entry name" value="ZF_RING_2"/>
    <property type="match status" value="1"/>
</dbReference>
<feature type="domain" description="RING-type" evidence="6">
    <location>
        <begin position="60"/>
        <end position="101"/>
    </location>
</feature>
<dbReference type="PANTHER" id="PTHR46719:SF7">
    <property type="entry name" value="RING-H2 FINGER PROTEIN ATL71-RELATED"/>
    <property type="match status" value="1"/>
</dbReference>
<comment type="caution">
    <text evidence="7">The sequence shown here is derived from an EMBL/GenBank/DDBJ whole genome shotgun (WGS) entry which is preliminary data.</text>
</comment>
<dbReference type="PANTHER" id="PTHR46719">
    <property type="entry name" value="TRANSCRIPTION FACTOR C2H2 FAMILY-RELATED"/>
    <property type="match status" value="1"/>
</dbReference>
<keyword evidence="2 4" id="KW-0863">Zinc-finger</keyword>
<proteinExistence type="predicted"/>
<evidence type="ECO:0000313" key="8">
    <source>
        <dbReference type="Proteomes" id="UP001443914"/>
    </source>
</evidence>
<dbReference type="SMART" id="SM00184">
    <property type="entry name" value="RING"/>
    <property type="match status" value="1"/>
</dbReference>
<dbReference type="InterPro" id="IPR001841">
    <property type="entry name" value="Znf_RING"/>
</dbReference>